<keyword evidence="2" id="KW-1185">Reference proteome</keyword>
<gene>
    <name evidence="1" type="ORF">THRCLA_23444</name>
</gene>
<evidence type="ECO:0000313" key="2">
    <source>
        <dbReference type="Proteomes" id="UP000243217"/>
    </source>
</evidence>
<organism evidence="1 2">
    <name type="scientific">Thraustotheca clavata</name>
    <dbReference type="NCBI Taxonomy" id="74557"/>
    <lineage>
        <taxon>Eukaryota</taxon>
        <taxon>Sar</taxon>
        <taxon>Stramenopiles</taxon>
        <taxon>Oomycota</taxon>
        <taxon>Saprolegniomycetes</taxon>
        <taxon>Saprolegniales</taxon>
        <taxon>Achlyaceae</taxon>
        <taxon>Thraustotheca</taxon>
    </lineage>
</organism>
<dbReference type="AlphaFoldDB" id="A0A1V9Y4P7"/>
<evidence type="ECO:0000313" key="1">
    <source>
        <dbReference type="EMBL" id="OQR80682.1"/>
    </source>
</evidence>
<proteinExistence type="predicted"/>
<accession>A0A1V9Y4P7</accession>
<comment type="caution">
    <text evidence="1">The sequence shown here is derived from an EMBL/GenBank/DDBJ whole genome shotgun (WGS) entry which is preliminary data.</text>
</comment>
<name>A0A1V9Y4P7_9STRA</name>
<dbReference type="EMBL" id="JNBS01005139">
    <property type="protein sequence ID" value="OQR80682.1"/>
    <property type="molecule type" value="Genomic_DNA"/>
</dbReference>
<dbReference type="OrthoDB" id="68969at2759"/>
<protein>
    <submittedName>
        <fullName evidence="1">Uncharacterized protein</fullName>
    </submittedName>
</protein>
<reference evidence="1 2" key="1">
    <citation type="journal article" date="2014" name="Genome Biol. Evol.">
        <title>The secreted proteins of Achlya hypogyna and Thraustotheca clavata identify the ancestral oomycete secretome and reveal gene acquisitions by horizontal gene transfer.</title>
        <authorList>
            <person name="Misner I."/>
            <person name="Blouin N."/>
            <person name="Leonard G."/>
            <person name="Richards T.A."/>
            <person name="Lane C.E."/>
        </authorList>
    </citation>
    <scope>NUCLEOTIDE SEQUENCE [LARGE SCALE GENOMIC DNA]</scope>
    <source>
        <strain evidence="1 2">ATCC 34112</strain>
    </source>
</reference>
<sequence>MTSSDSVCLYTYKPCTNPRSVKKNSSLHCFCDYHRLKANATQKAHAAKKRLNKAIGSGMTISPNHRISEQLAAPMPFVFDLSMPLPNFDENETHILQELLFESNLFDSYVTTPTLML</sequence>
<dbReference type="Proteomes" id="UP000243217">
    <property type="component" value="Unassembled WGS sequence"/>
</dbReference>